<dbReference type="HAMAP" id="MF_01933">
    <property type="entry name" value="MenC_2"/>
    <property type="match status" value="1"/>
</dbReference>
<dbReference type="Gene3D" id="3.20.20.120">
    <property type="entry name" value="Enolase-like C-terminal domain"/>
    <property type="match status" value="1"/>
</dbReference>
<comment type="pathway">
    <text evidence="7">Quinol/quinone metabolism; 1,4-dihydroxy-2-naphthoate biosynthesis; 1,4-dihydroxy-2-naphthoate from chorismate: step 4/7.</text>
</comment>
<accession>A0A2N5M8R2</accession>
<feature type="binding site" evidence="7">
    <location>
        <position position="240"/>
    </location>
    <ligand>
        <name>Mg(2+)</name>
        <dbReference type="ChEBI" id="CHEBI:18420"/>
    </ligand>
</feature>
<dbReference type="OrthoDB" id="9774531at2"/>
<dbReference type="InterPro" id="IPR029065">
    <property type="entry name" value="Enolase_C-like"/>
</dbReference>
<reference evidence="9 10" key="1">
    <citation type="submission" date="2017-11" db="EMBL/GenBank/DDBJ databases">
        <title>Comparitive Functional Genomics of Dry Heat Resistant strains isolated from the Viking Spacecraft.</title>
        <authorList>
            <person name="Seuylemezian A."/>
            <person name="Cooper K."/>
            <person name="Vaishampayan P."/>
        </authorList>
    </citation>
    <scope>NUCLEOTIDE SEQUENCE [LARGE SCALE GENOMIC DNA]</scope>
    <source>
        <strain evidence="9 10">V1-29</strain>
    </source>
</reference>
<evidence type="ECO:0000256" key="3">
    <source>
        <dbReference type="ARBA" id="ARBA00022723"/>
    </source>
</evidence>
<dbReference type="NCBIfam" id="TIGR01928">
    <property type="entry name" value="menC_lowGC_arch"/>
    <property type="match status" value="1"/>
</dbReference>
<evidence type="ECO:0000256" key="6">
    <source>
        <dbReference type="ARBA" id="ARBA00029491"/>
    </source>
</evidence>
<dbReference type="GO" id="GO:0043748">
    <property type="term" value="F:O-succinylbenzoate synthase activity"/>
    <property type="evidence" value="ECO:0007669"/>
    <property type="project" value="UniProtKB-EC"/>
</dbReference>
<evidence type="ECO:0000256" key="5">
    <source>
        <dbReference type="ARBA" id="ARBA00023239"/>
    </source>
</evidence>
<keyword evidence="3 7" id="KW-0479">Metal-binding</keyword>
<dbReference type="RefSeq" id="WP_101640820.1">
    <property type="nucleotide sequence ID" value="NZ_PGUY01000017.1"/>
</dbReference>
<evidence type="ECO:0000256" key="2">
    <source>
        <dbReference type="ARBA" id="ARBA00022428"/>
    </source>
</evidence>
<comment type="catalytic activity">
    <reaction evidence="7">
        <text>(1R,6R)-6-hydroxy-2-succinyl-cyclohexa-2,4-diene-1-carboxylate = 2-succinylbenzoate + H2O</text>
        <dbReference type="Rhea" id="RHEA:10196"/>
        <dbReference type="ChEBI" id="CHEBI:15377"/>
        <dbReference type="ChEBI" id="CHEBI:18325"/>
        <dbReference type="ChEBI" id="CHEBI:58689"/>
        <dbReference type="EC" id="4.2.1.113"/>
    </reaction>
</comment>
<dbReference type="AlphaFoldDB" id="A0A2N5M8R2"/>
<dbReference type="UniPathway" id="UPA00079"/>
<dbReference type="EC" id="4.2.1.113" evidence="6 7"/>
<dbReference type="InterPro" id="IPR013341">
    <property type="entry name" value="Mandelate_racemase_N_dom"/>
</dbReference>
<dbReference type="Gene3D" id="3.30.390.10">
    <property type="entry name" value="Enolase-like, N-terminal domain"/>
    <property type="match status" value="1"/>
</dbReference>
<evidence type="ECO:0000256" key="1">
    <source>
        <dbReference type="ARBA" id="ARBA00001968"/>
    </source>
</evidence>
<dbReference type="UniPathway" id="UPA01057">
    <property type="reaction ID" value="UER00165"/>
</dbReference>
<dbReference type="SFLD" id="SFLDS00001">
    <property type="entry name" value="Enolase"/>
    <property type="match status" value="1"/>
</dbReference>
<dbReference type="SFLD" id="SFLDG00180">
    <property type="entry name" value="muconate_cycloisomerase"/>
    <property type="match status" value="1"/>
</dbReference>
<dbReference type="InterPro" id="IPR013342">
    <property type="entry name" value="Mandelate_racemase_C"/>
</dbReference>
<sequence>MKIKKITLRHMKLDLLTPFVTSFGIEYDKDFILVEAVTESGTTGWAESVAMLDPLYNEETVKTNWHILEDYLIPIILKSGISHPDEVSEKLFKHIRGNYMAKAAIEGAVWDAYAKEKGISLAQALGGTKEKIEVGVSIGIQESIDASLSVIEARLKEGYKRFKLKIKPGWDVELIDRVRQVYPEIPLMADANSAYTLSDMDRLRQLDAYNLMMIEQPLAHNDIIDHAELQAVLSTPICLDESIHSLDDARKAIKLGSCKIINIKVGRVGGLTEARKIHDLCMESGIPLWCGGMLEAGIGRAHNIAITSLPNFILPGDTAGSALYWKEDIITPEVIAENGLISVPKLPGIGYKPNLEKIEKYTLLSKEYE</sequence>
<keyword evidence="5 7" id="KW-0456">Lyase</keyword>
<keyword evidence="4 7" id="KW-0460">Magnesium</keyword>
<evidence type="ECO:0000259" key="8">
    <source>
        <dbReference type="SMART" id="SM00922"/>
    </source>
</evidence>
<feature type="active site" description="Proton donor" evidence="7">
    <location>
        <position position="165"/>
    </location>
</feature>
<keyword evidence="2 7" id="KW-0474">Menaquinone biosynthesis</keyword>
<name>A0A2N5M8R2_9BACI</name>
<dbReference type="GO" id="GO:0009234">
    <property type="term" value="P:menaquinone biosynthetic process"/>
    <property type="evidence" value="ECO:0007669"/>
    <property type="project" value="UniProtKB-UniRule"/>
</dbReference>
<comment type="similarity">
    <text evidence="7">Belongs to the mandelate racemase/muconate lactonizing enzyme family. MenC type 2 subfamily.</text>
</comment>
<dbReference type="PANTHER" id="PTHR48073:SF5">
    <property type="entry name" value="O-SUCCINYLBENZOATE SYNTHASE"/>
    <property type="match status" value="1"/>
</dbReference>
<dbReference type="Pfam" id="PF13378">
    <property type="entry name" value="MR_MLE_C"/>
    <property type="match status" value="1"/>
</dbReference>
<dbReference type="SUPFAM" id="SSF51604">
    <property type="entry name" value="Enolase C-terminal domain-like"/>
    <property type="match status" value="1"/>
</dbReference>
<keyword evidence="10" id="KW-1185">Reference proteome</keyword>
<dbReference type="GO" id="GO:0016854">
    <property type="term" value="F:racemase and epimerase activity"/>
    <property type="evidence" value="ECO:0007669"/>
    <property type="project" value="UniProtKB-ARBA"/>
</dbReference>
<evidence type="ECO:0000313" key="9">
    <source>
        <dbReference type="EMBL" id="PLT30754.1"/>
    </source>
</evidence>
<dbReference type="PANTHER" id="PTHR48073">
    <property type="entry name" value="O-SUCCINYLBENZOATE SYNTHASE-RELATED"/>
    <property type="match status" value="1"/>
</dbReference>
<feature type="domain" description="Mandelate racemase/muconate lactonizing enzyme C-terminal" evidence="8">
    <location>
        <begin position="144"/>
        <end position="236"/>
    </location>
</feature>
<comment type="pathway">
    <text evidence="7">Quinol/quinone metabolism; menaquinone biosynthesis.</text>
</comment>
<dbReference type="SFLD" id="SFLDF00009">
    <property type="entry name" value="o-succinylbenzoate_synthase"/>
    <property type="match status" value="1"/>
</dbReference>
<proteinExistence type="inferred from homology"/>
<feature type="active site" description="Proton acceptor" evidence="7">
    <location>
        <position position="264"/>
    </location>
</feature>
<feature type="binding site" evidence="7">
    <location>
        <position position="190"/>
    </location>
    <ligand>
        <name>Mg(2+)</name>
        <dbReference type="ChEBI" id="CHEBI:18420"/>
    </ligand>
</feature>
<dbReference type="EMBL" id="PGUY01000017">
    <property type="protein sequence ID" value="PLT30754.1"/>
    <property type="molecule type" value="Genomic_DNA"/>
</dbReference>
<dbReference type="InterPro" id="IPR029017">
    <property type="entry name" value="Enolase-like_N"/>
</dbReference>
<dbReference type="InterPro" id="IPR010197">
    <property type="entry name" value="OSBS/NAAAR"/>
</dbReference>
<evidence type="ECO:0000313" key="10">
    <source>
        <dbReference type="Proteomes" id="UP000234748"/>
    </source>
</evidence>
<dbReference type="CDD" id="cd03317">
    <property type="entry name" value="NAAAR"/>
    <property type="match status" value="1"/>
</dbReference>
<dbReference type="SMART" id="SM00922">
    <property type="entry name" value="MR_MLE"/>
    <property type="match status" value="1"/>
</dbReference>
<comment type="cofactor">
    <cofactor evidence="1 7">
        <name>a divalent metal cation</name>
        <dbReference type="ChEBI" id="CHEBI:60240"/>
    </cofactor>
</comment>
<comment type="caution">
    <text evidence="9">The sequence shown here is derived from an EMBL/GenBank/DDBJ whole genome shotgun (WGS) entry which is preliminary data.</text>
</comment>
<gene>
    <name evidence="7 9" type="primary">menC</name>
    <name evidence="9" type="ORF">CUU66_06260</name>
</gene>
<feature type="binding site" evidence="7">
    <location>
        <position position="215"/>
    </location>
    <ligand>
        <name>Mg(2+)</name>
        <dbReference type="ChEBI" id="CHEBI:18420"/>
    </ligand>
</feature>
<dbReference type="Pfam" id="PF02746">
    <property type="entry name" value="MR_MLE_N"/>
    <property type="match status" value="1"/>
</dbReference>
<comment type="function">
    <text evidence="7">Converts 2-succinyl-6-hydroxy-2,4-cyclohexadiene-1-carboxylate (SHCHC) to 2-succinylbenzoate (OSB).</text>
</comment>
<dbReference type="InterPro" id="IPR047585">
    <property type="entry name" value="MenC"/>
</dbReference>
<protein>
    <recommendedName>
        <fullName evidence="6 7">o-succinylbenzoate synthase</fullName>
        <shortName evidence="7">OSB synthase</shortName>
        <shortName evidence="7">OSBS</shortName>
        <ecNumber evidence="6 7">4.2.1.113</ecNumber>
    </recommendedName>
    <alternativeName>
        <fullName evidence="7">4-(2'-carboxyphenyl)-4-oxybutyric acid synthase</fullName>
    </alternativeName>
    <alternativeName>
        <fullName evidence="7">o-succinylbenzoic acid synthase</fullName>
    </alternativeName>
</protein>
<evidence type="ECO:0000256" key="4">
    <source>
        <dbReference type="ARBA" id="ARBA00022842"/>
    </source>
</evidence>
<organism evidence="9 10">
    <name type="scientific">Peribacillus deserti</name>
    <dbReference type="NCBI Taxonomy" id="673318"/>
    <lineage>
        <taxon>Bacteria</taxon>
        <taxon>Bacillati</taxon>
        <taxon>Bacillota</taxon>
        <taxon>Bacilli</taxon>
        <taxon>Bacillales</taxon>
        <taxon>Bacillaceae</taxon>
        <taxon>Peribacillus</taxon>
    </lineage>
</organism>
<dbReference type="SUPFAM" id="SSF54826">
    <property type="entry name" value="Enolase N-terminal domain-like"/>
    <property type="match status" value="1"/>
</dbReference>
<dbReference type="GO" id="GO:0000287">
    <property type="term" value="F:magnesium ion binding"/>
    <property type="evidence" value="ECO:0007669"/>
    <property type="project" value="UniProtKB-UniRule"/>
</dbReference>
<dbReference type="Proteomes" id="UP000234748">
    <property type="component" value="Unassembled WGS sequence"/>
</dbReference>
<evidence type="ECO:0000256" key="7">
    <source>
        <dbReference type="HAMAP-Rule" id="MF_01933"/>
    </source>
</evidence>
<dbReference type="InterPro" id="IPR036849">
    <property type="entry name" value="Enolase-like_C_sf"/>
</dbReference>